<dbReference type="EMBL" id="MYFO01000009">
    <property type="protein sequence ID" value="TFE88583.1"/>
    <property type="molecule type" value="Genomic_DNA"/>
</dbReference>
<comment type="caution">
    <text evidence="1">The sequence shown here is derived from an EMBL/GenBank/DDBJ whole genome shotgun (WGS) entry which is preliminary data.</text>
</comment>
<keyword evidence="2" id="KW-1185">Reference proteome</keyword>
<gene>
    <name evidence="1" type="ORF">B5M42_09020</name>
</gene>
<evidence type="ECO:0000313" key="2">
    <source>
        <dbReference type="Proteomes" id="UP000298246"/>
    </source>
</evidence>
<evidence type="ECO:0000313" key="1">
    <source>
        <dbReference type="EMBL" id="TFE88583.1"/>
    </source>
</evidence>
<organism evidence="1 2">
    <name type="scientific">Paenibacillus athensensis</name>
    <dbReference type="NCBI Taxonomy" id="1967502"/>
    <lineage>
        <taxon>Bacteria</taxon>
        <taxon>Bacillati</taxon>
        <taxon>Bacillota</taxon>
        <taxon>Bacilli</taxon>
        <taxon>Bacillales</taxon>
        <taxon>Paenibacillaceae</taxon>
        <taxon>Paenibacillus</taxon>
    </lineage>
</organism>
<dbReference type="Proteomes" id="UP000298246">
    <property type="component" value="Unassembled WGS sequence"/>
</dbReference>
<accession>A0A4Y8Q3W0</accession>
<dbReference type="AlphaFoldDB" id="A0A4Y8Q3W0"/>
<reference evidence="1 2" key="1">
    <citation type="submission" date="2017-03" db="EMBL/GenBank/DDBJ databases">
        <title>Isolation of Levoglucosan Utilizing Bacteria.</title>
        <authorList>
            <person name="Arya A.S."/>
        </authorList>
    </citation>
    <scope>NUCLEOTIDE SEQUENCE [LARGE SCALE GENOMIC DNA]</scope>
    <source>
        <strain evidence="1 2">MEC069</strain>
    </source>
</reference>
<sequence length="62" mass="7407">MYKQGDILQIPFPFSDLSSTKQRRYLFYPIKIYTLSKQIVVKKFGRVNQTIVSQVKEKYKNC</sequence>
<dbReference type="OrthoDB" id="129822at2"/>
<proteinExistence type="predicted"/>
<name>A0A4Y8Q3W0_9BACL</name>
<protein>
    <submittedName>
        <fullName evidence="1">Uncharacterized protein</fullName>
    </submittedName>
</protein>